<gene>
    <name evidence="1" type="ORF">Pyn_27928</name>
</gene>
<comment type="caution">
    <text evidence="1">The sequence shown here is derived from an EMBL/GenBank/DDBJ whole genome shotgun (WGS) entry which is preliminary data.</text>
</comment>
<dbReference type="STRING" id="2094558.A0A314YPP2"/>
<accession>A0A314YPP2</accession>
<proteinExistence type="predicted"/>
<keyword evidence="1" id="KW-0808">Transferase</keyword>
<keyword evidence="1" id="KW-0489">Methyltransferase</keyword>
<sequence>MVVTGEHINVCVGDAIKVIEKLAGRGNGQSSGSFGAHEIVDDCAMLDGNDVDSKFDVVLVDLDSSDAGVGIIAPPFEFVWNDVLLAARSVLSLVIMGSSL</sequence>
<dbReference type="GO" id="GO:0008168">
    <property type="term" value="F:methyltransferase activity"/>
    <property type="evidence" value="ECO:0007669"/>
    <property type="project" value="UniProtKB-KW"/>
</dbReference>
<reference evidence="1 2" key="1">
    <citation type="submission" date="2018-02" db="EMBL/GenBank/DDBJ databases">
        <title>Draft genome of wild Prunus yedoensis var. nudiflora.</title>
        <authorList>
            <person name="Baek S."/>
            <person name="Kim J.-H."/>
            <person name="Choi K."/>
            <person name="Kim G.-B."/>
            <person name="Cho A."/>
            <person name="Jang H."/>
            <person name="Shin C.-H."/>
            <person name="Yu H.-J."/>
            <person name="Mun J.-H."/>
        </authorList>
    </citation>
    <scope>NUCLEOTIDE SEQUENCE [LARGE SCALE GENOMIC DNA]</scope>
    <source>
        <strain evidence="2">cv. Jeju island</strain>
        <tissue evidence="1">Leaf</tissue>
    </source>
</reference>
<dbReference type="EMBL" id="PJQY01000915">
    <property type="protein sequence ID" value="PQQ06961.1"/>
    <property type="molecule type" value="Genomic_DNA"/>
</dbReference>
<evidence type="ECO:0000313" key="1">
    <source>
        <dbReference type="EMBL" id="PQQ06961.1"/>
    </source>
</evidence>
<keyword evidence="2" id="KW-1185">Reference proteome</keyword>
<dbReference type="OrthoDB" id="411785at2759"/>
<dbReference type="AlphaFoldDB" id="A0A314YPP2"/>
<dbReference type="Proteomes" id="UP000250321">
    <property type="component" value="Unassembled WGS sequence"/>
</dbReference>
<evidence type="ECO:0000313" key="2">
    <source>
        <dbReference type="Proteomes" id="UP000250321"/>
    </source>
</evidence>
<dbReference type="GO" id="GO:0032259">
    <property type="term" value="P:methylation"/>
    <property type="evidence" value="ECO:0007669"/>
    <property type="project" value="UniProtKB-KW"/>
</dbReference>
<protein>
    <submittedName>
        <fullName evidence="1">Methyltransferase-like protein 13</fullName>
    </submittedName>
</protein>
<organism evidence="1 2">
    <name type="scientific">Prunus yedoensis var. nudiflora</name>
    <dbReference type="NCBI Taxonomy" id="2094558"/>
    <lineage>
        <taxon>Eukaryota</taxon>
        <taxon>Viridiplantae</taxon>
        <taxon>Streptophyta</taxon>
        <taxon>Embryophyta</taxon>
        <taxon>Tracheophyta</taxon>
        <taxon>Spermatophyta</taxon>
        <taxon>Magnoliopsida</taxon>
        <taxon>eudicotyledons</taxon>
        <taxon>Gunneridae</taxon>
        <taxon>Pentapetalae</taxon>
        <taxon>rosids</taxon>
        <taxon>fabids</taxon>
        <taxon>Rosales</taxon>
        <taxon>Rosaceae</taxon>
        <taxon>Amygdaloideae</taxon>
        <taxon>Amygdaleae</taxon>
        <taxon>Prunus</taxon>
    </lineage>
</organism>
<name>A0A314YPP2_PRUYE</name>